<dbReference type="GO" id="GO:0019915">
    <property type="term" value="P:lipid storage"/>
    <property type="evidence" value="ECO:0007669"/>
    <property type="project" value="InterPro"/>
</dbReference>
<evidence type="ECO:0000313" key="10">
    <source>
        <dbReference type="EMBL" id="KOB65327.1"/>
    </source>
</evidence>
<dbReference type="Pfam" id="PF10230">
    <property type="entry name" value="LIDHydrolase"/>
    <property type="match status" value="1"/>
</dbReference>
<accession>A0A0L7KPW8</accession>
<reference evidence="10 11" key="1">
    <citation type="journal article" date="2015" name="Genome Biol. Evol.">
        <title>The genome of winter moth (Operophtera brumata) provides a genomic perspective on sexual dimorphism and phenology.</title>
        <authorList>
            <person name="Derks M.F."/>
            <person name="Smit S."/>
            <person name="Salis L."/>
            <person name="Schijlen E."/>
            <person name="Bossers A."/>
            <person name="Mateman C."/>
            <person name="Pijl A.S."/>
            <person name="de Ridder D."/>
            <person name="Groenen M.A."/>
            <person name="Visser M.E."/>
            <person name="Megens H.J."/>
        </authorList>
    </citation>
    <scope>NUCLEOTIDE SEQUENCE [LARGE SCALE GENOMIC DNA]</scope>
    <source>
        <strain evidence="10">WM2013NL</strain>
        <tissue evidence="10">Head and thorax</tissue>
    </source>
</reference>
<evidence type="ECO:0000256" key="7">
    <source>
        <dbReference type="ARBA" id="ARBA00039150"/>
    </source>
</evidence>
<evidence type="ECO:0000256" key="2">
    <source>
        <dbReference type="ARBA" id="ARBA00008300"/>
    </source>
</evidence>
<comment type="subcellular location">
    <subcellularLocation>
        <location evidence="1">Lipid droplet</location>
    </subcellularLocation>
</comment>
<comment type="similarity">
    <text evidence="2">Belongs to the AB hydrolase superfamily. LDAH family.</text>
</comment>
<dbReference type="InterPro" id="IPR029058">
    <property type="entry name" value="AB_hydrolase_fold"/>
</dbReference>
<sequence>MLELAALRHDGWLDGKDPAAGQAGHEEVPDQRSNELKGQEQLFNLEGQIQHKLDFISNHIDKDNFLKNMLISIYLKWNSFPFSFSESILKLCRPHVVEKVLFLCYEEIDKVQRLNIEVLEIVKGCTNVLYSPRDAWVPVQFMDELRQFEPHLKMKEVDAEHAFVLNSSAEIAEMVSDFIKEKM</sequence>
<dbReference type="InterPro" id="IPR019363">
    <property type="entry name" value="LDAH"/>
</dbReference>
<dbReference type="SUPFAM" id="SSF53474">
    <property type="entry name" value="alpha/beta-Hydrolases"/>
    <property type="match status" value="1"/>
</dbReference>
<keyword evidence="11" id="KW-1185">Reference proteome</keyword>
<evidence type="ECO:0000256" key="3">
    <source>
        <dbReference type="ARBA" id="ARBA00019242"/>
    </source>
</evidence>
<comment type="caution">
    <text evidence="10">The sequence shown here is derived from an EMBL/GenBank/DDBJ whole genome shotgun (WGS) entry which is preliminary data.</text>
</comment>
<protein>
    <recommendedName>
        <fullName evidence="3">Lipid droplet-associated hydrolase</fullName>
        <ecNumber evidence="7">3.1.1.13</ecNumber>
    </recommendedName>
    <alternativeName>
        <fullName evidence="6">Lipid droplet-associated serine hydrolase</fullName>
    </alternativeName>
</protein>
<organism evidence="10 11">
    <name type="scientific">Operophtera brumata</name>
    <name type="common">Winter moth</name>
    <name type="synonym">Phalaena brumata</name>
    <dbReference type="NCBI Taxonomy" id="104452"/>
    <lineage>
        <taxon>Eukaryota</taxon>
        <taxon>Metazoa</taxon>
        <taxon>Ecdysozoa</taxon>
        <taxon>Arthropoda</taxon>
        <taxon>Hexapoda</taxon>
        <taxon>Insecta</taxon>
        <taxon>Pterygota</taxon>
        <taxon>Neoptera</taxon>
        <taxon>Endopterygota</taxon>
        <taxon>Lepidoptera</taxon>
        <taxon>Glossata</taxon>
        <taxon>Ditrysia</taxon>
        <taxon>Geometroidea</taxon>
        <taxon>Geometridae</taxon>
        <taxon>Larentiinae</taxon>
        <taxon>Operophtera</taxon>
    </lineage>
</organism>
<keyword evidence="5" id="KW-0378">Hydrolase</keyword>
<evidence type="ECO:0000256" key="1">
    <source>
        <dbReference type="ARBA" id="ARBA00004502"/>
    </source>
</evidence>
<keyword evidence="4" id="KW-0551">Lipid droplet</keyword>
<dbReference type="GO" id="GO:0005811">
    <property type="term" value="C:lipid droplet"/>
    <property type="evidence" value="ECO:0007669"/>
    <property type="project" value="UniProtKB-SubCell"/>
</dbReference>
<gene>
    <name evidence="10" type="ORF">OBRU01_22904</name>
</gene>
<dbReference type="STRING" id="104452.A0A0L7KPW8"/>
<dbReference type="GO" id="GO:0004771">
    <property type="term" value="F:sterol ester esterase activity"/>
    <property type="evidence" value="ECO:0007669"/>
    <property type="project" value="UniProtKB-EC"/>
</dbReference>
<dbReference type="PANTHER" id="PTHR13390">
    <property type="entry name" value="LIPASE"/>
    <property type="match status" value="1"/>
</dbReference>
<comment type="catalytic activity">
    <reaction evidence="8">
        <text>a cholesterol ester + H2O = cholesterol + a fatty acid + H(+)</text>
        <dbReference type="Rhea" id="RHEA:36403"/>
        <dbReference type="ChEBI" id="CHEBI:15377"/>
        <dbReference type="ChEBI" id="CHEBI:15378"/>
        <dbReference type="ChEBI" id="CHEBI:16113"/>
        <dbReference type="ChEBI" id="CHEBI:17002"/>
        <dbReference type="ChEBI" id="CHEBI:28868"/>
        <dbReference type="EC" id="3.1.1.13"/>
    </reaction>
    <physiologicalReaction direction="left-to-right" evidence="8">
        <dbReference type="Rhea" id="RHEA:36404"/>
    </physiologicalReaction>
</comment>
<proteinExistence type="inferred from homology"/>
<evidence type="ECO:0000256" key="5">
    <source>
        <dbReference type="ARBA" id="ARBA00022801"/>
    </source>
</evidence>
<evidence type="ECO:0000256" key="8">
    <source>
        <dbReference type="ARBA" id="ARBA00049527"/>
    </source>
</evidence>
<feature type="region of interest" description="Disordered" evidence="9">
    <location>
        <begin position="13"/>
        <end position="32"/>
    </location>
</feature>
<name>A0A0L7KPW8_OPEBR</name>
<evidence type="ECO:0000313" key="11">
    <source>
        <dbReference type="Proteomes" id="UP000037510"/>
    </source>
</evidence>
<dbReference type="AlphaFoldDB" id="A0A0L7KPW8"/>
<dbReference type="PANTHER" id="PTHR13390:SF0">
    <property type="entry name" value="LIPID DROPLET-ASSOCIATED HYDROLASE"/>
    <property type="match status" value="1"/>
</dbReference>
<dbReference type="EC" id="3.1.1.13" evidence="7"/>
<dbReference type="EMBL" id="JTDY01007284">
    <property type="protein sequence ID" value="KOB65327.1"/>
    <property type="molecule type" value="Genomic_DNA"/>
</dbReference>
<evidence type="ECO:0000256" key="4">
    <source>
        <dbReference type="ARBA" id="ARBA00022677"/>
    </source>
</evidence>
<evidence type="ECO:0000256" key="9">
    <source>
        <dbReference type="SAM" id="MobiDB-lite"/>
    </source>
</evidence>
<dbReference type="Proteomes" id="UP000037510">
    <property type="component" value="Unassembled WGS sequence"/>
</dbReference>
<evidence type="ECO:0000256" key="6">
    <source>
        <dbReference type="ARBA" id="ARBA00031924"/>
    </source>
</evidence>